<dbReference type="EMBL" id="LAZR01000171">
    <property type="protein sequence ID" value="KKN84384.1"/>
    <property type="molecule type" value="Genomic_DNA"/>
</dbReference>
<evidence type="ECO:0000313" key="1">
    <source>
        <dbReference type="EMBL" id="KKN84384.1"/>
    </source>
</evidence>
<comment type="caution">
    <text evidence="1">The sequence shown here is derived from an EMBL/GenBank/DDBJ whole genome shotgun (WGS) entry which is preliminary data.</text>
</comment>
<organism evidence="1">
    <name type="scientific">marine sediment metagenome</name>
    <dbReference type="NCBI Taxonomy" id="412755"/>
    <lineage>
        <taxon>unclassified sequences</taxon>
        <taxon>metagenomes</taxon>
        <taxon>ecological metagenomes</taxon>
    </lineage>
</organism>
<accession>A0A0F9TYL1</accession>
<sequence>MERFTYQRAAEGGFPCQHGWEVVDTSDGEVVCLATTQVEASAEARALNEEEEESD</sequence>
<gene>
    <name evidence="1" type="ORF">LCGC14_0288460</name>
</gene>
<reference evidence="1" key="1">
    <citation type="journal article" date="2015" name="Nature">
        <title>Complex archaea that bridge the gap between prokaryotes and eukaryotes.</title>
        <authorList>
            <person name="Spang A."/>
            <person name="Saw J.H."/>
            <person name="Jorgensen S.L."/>
            <person name="Zaremba-Niedzwiedzka K."/>
            <person name="Martijn J."/>
            <person name="Lind A.E."/>
            <person name="van Eijk R."/>
            <person name="Schleper C."/>
            <person name="Guy L."/>
            <person name="Ettema T.J."/>
        </authorList>
    </citation>
    <scope>NUCLEOTIDE SEQUENCE</scope>
</reference>
<protein>
    <submittedName>
        <fullName evidence="1">Uncharacterized protein</fullName>
    </submittedName>
</protein>
<dbReference type="AlphaFoldDB" id="A0A0F9TYL1"/>
<name>A0A0F9TYL1_9ZZZZ</name>
<proteinExistence type="predicted"/>